<dbReference type="EMBL" id="GBXM01081841">
    <property type="protein sequence ID" value="JAH26736.1"/>
    <property type="molecule type" value="Transcribed_RNA"/>
</dbReference>
<dbReference type="AlphaFoldDB" id="A0A0E9RC95"/>
<accession>A0A0E9RC95</accession>
<reference evidence="1" key="2">
    <citation type="journal article" date="2015" name="Fish Shellfish Immunol.">
        <title>Early steps in the European eel (Anguilla anguilla)-Vibrio vulnificus interaction in the gills: Role of the RtxA13 toxin.</title>
        <authorList>
            <person name="Callol A."/>
            <person name="Pajuelo D."/>
            <person name="Ebbesson L."/>
            <person name="Teles M."/>
            <person name="MacKenzie S."/>
            <person name="Amaro C."/>
        </authorList>
    </citation>
    <scope>NUCLEOTIDE SEQUENCE</scope>
</reference>
<evidence type="ECO:0000313" key="1">
    <source>
        <dbReference type="EMBL" id="JAH26736.1"/>
    </source>
</evidence>
<sequence length="64" mass="7408">MTQHKCLIWTHILSPPNQLMFVFYSILNQSQHFIAPGSLLLSVRSYHSIPLSVIQKRLLCDITQ</sequence>
<proteinExistence type="predicted"/>
<organism evidence="1">
    <name type="scientific">Anguilla anguilla</name>
    <name type="common">European freshwater eel</name>
    <name type="synonym">Muraena anguilla</name>
    <dbReference type="NCBI Taxonomy" id="7936"/>
    <lineage>
        <taxon>Eukaryota</taxon>
        <taxon>Metazoa</taxon>
        <taxon>Chordata</taxon>
        <taxon>Craniata</taxon>
        <taxon>Vertebrata</taxon>
        <taxon>Euteleostomi</taxon>
        <taxon>Actinopterygii</taxon>
        <taxon>Neopterygii</taxon>
        <taxon>Teleostei</taxon>
        <taxon>Anguilliformes</taxon>
        <taxon>Anguillidae</taxon>
        <taxon>Anguilla</taxon>
    </lineage>
</organism>
<name>A0A0E9RC95_ANGAN</name>
<protein>
    <submittedName>
        <fullName evidence="1">Uncharacterized protein</fullName>
    </submittedName>
</protein>
<reference evidence="1" key="1">
    <citation type="submission" date="2014-11" db="EMBL/GenBank/DDBJ databases">
        <authorList>
            <person name="Amaro Gonzalez C."/>
        </authorList>
    </citation>
    <scope>NUCLEOTIDE SEQUENCE</scope>
</reference>